<dbReference type="RefSeq" id="WP_145058504.1">
    <property type="nucleotide sequence ID" value="NZ_CP036433.1"/>
</dbReference>
<protein>
    <submittedName>
        <fullName evidence="2">Flavin reductase like domain protein</fullName>
    </submittedName>
</protein>
<name>A0A518E4A8_9BACT</name>
<dbReference type="InterPro" id="IPR002563">
    <property type="entry name" value="Flavin_Rdtase-like_dom"/>
</dbReference>
<dbReference type="AlphaFoldDB" id="A0A518E4A8"/>
<dbReference type="Gene3D" id="2.30.110.10">
    <property type="entry name" value="Electron Transport, Fmn-binding Protein, Chain A"/>
    <property type="match status" value="1"/>
</dbReference>
<dbReference type="GO" id="GO:0010181">
    <property type="term" value="F:FMN binding"/>
    <property type="evidence" value="ECO:0007669"/>
    <property type="project" value="InterPro"/>
</dbReference>
<dbReference type="Pfam" id="PF01613">
    <property type="entry name" value="Flavin_Reduct"/>
    <property type="match status" value="1"/>
</dbReference>
<proteinExistence type="predicted"/>
<accession>A0A518E4A8</accession>
<dbReference type="EMBL" id="CP036433">
    <property type="protein sequence ID" value="QDU98898.1"/>
    <property type="molecule type" value="Genomic_DNA"/>
</dbReference>
<dbReference type="InterPro" id="IPR012349">
    <property type="entry name" value="Split_barrel_FMN-bd"/>
</dbReference>
<dbReference type="Proteomes" id="UP000317648">
    <property type="component" value="Chromosome"/>
</dbReference>
<feature type="domain" description="Flavin reductase like" evidence="1">
    <location>
        <begin position="26"/>
        <end position="160"/>
    </location>
</feature>
<sequence>MKADFPAGLVSLDVLLPIWGRFFAVSPLIVVGSLEENSEWNFAPKHMATPLGWENYFGFACTPEHGTYANIRRNGEFTVTYVRPTQVLLASLAASGREQQGQKPALAALPTFPAKRVAGRFLADGYLFLECELDRIVDGFGANSLIAGKVVEAHIDEDSLRE</sequence>
<dbReference type="KEGG" id="lcre:Pla8534_68090"/>
<dbReference type="OrthoDB" id="529189at2"/>
<evidence type="ECO:0000313" key="2">
    <source>
        <dbReference type="EMBL" id="QDU98898.1"/>
    </source>
</evidence>
<reference evidence="2 3" key="1">
    <citation type="submission" date="2019-02" db="EMBL/GenBank/DDBJ databases">
        <title>Deep-cultivation of Planctomycetes and their phenomic and genomic characterization uncovers novel biology.</title>
        <authorList>
            <person name="Wiegand S."/>
            <person name="Jogler M."/>
            <person name="Boedeker C."/>
            <person name="Pinto D."/>
            <person name="Vollmers J."/>
            <person name="Rivas-Marin E."/>
            <person name="Kohn T."/>
            <person name="Peeters S.H."/>
            <person name="Heuer A."/>
            <person name="Rast P."/>
            <person name="Oberbeckmann S."/>
            <person name="Bunk B."/>
            <person name="Jeske O."/>
            <person name="Meyerdierks A."/>
            <person name="Storesund J.E."/>
            <person name="Kallscheuer N."/>
            <person name="Luecker S."/>
            <person name="Lage O.M."/>
            <person name="Pohl T."/>
            <person name="Merkel B.J."/>
            <person name="Hornburger P."/>
            <person name="Mueller R.-W."/>
            <person name="Bruemmer F."/>
            <person name="Labrenz M."/>
            <person name="Spormann A.M."/>
            <person name="Op den Camp H."/>
            <person name="Overmann J."/>
            <person name="Amann R."/>
            <person name="Jetten M.S.M."/>
            <person name="Mascher T."/>
            <person name="Medema M.H."/>
            <person name="Devos D.P."/>
            <person name="Kaster A.-K."/>
            <person name="Ovreas L."/>
            <person name="Rohde M."/>
            <person name="Galperin M.Y."/>
            <person name="Jogler C."/>
        </authorList>
    </citation>
    <scope>NUCLEOTIDE SEQUENCE [LARGE SCALE GENOMIC DNA]</scope>
    <source>
        <strain evidence="2 3">Pla85_3_4</strain>
    </source>
</reference>
<dbReference type="GO" id="GO:0016646">
    <property type="term" value="F:oxidoreductase activity, acting on the CH-NH group of donors, NAD or NADP as acceptor"/>
    <property type="evidence" value="ECO:0007669"/>
    <property type="project" value="UniProtKB-ARBA"/>
</dbReference>
<keyword evidence="3" id="KW-1185">Reference proteome</keyword>
<gene>
    <name evidence="2" type="ORF">Pla8534_68090</name>
</gene>
<organism evidence="2 3">
    <name type="scientific">Lignipirellula cremea</name>
    <dbReference type="NCBI Taxonomy" id="2528010"/>
    <lineage>
        <taxon>Bacteria</taxon>
        <taxon>Pseudomonadati</taxon>
        <taxon>Planctomycetota</taxon>
        <taxon>Planctomycetia</taxon>
        <taxon>Pirellulales</taxon>
        <taxon>Pirellulaceae</taxon>
        <taxon>Lignipirellula</taxon>
    </lineage>
</organism>
<dbReference type="SUPFAM" id="SSF50475">
    <property type="entry name" value="FMN-binding split barrel"/>
    <property type="match status" value="1"/>
</dbReference>
<evidence type="ECO:0000259" key="1">
    <source>
        <dbReference type="Pfam" id="PF01613"/>
    </source>
</evidence>
<evidence type="ECO:0000313" key="3">
    <source>
        <dbReference type="Proteomes" id="UP000317648"/>
    </source>
</evidence>